<evidence type="ECO:0000313" key="1">
    <source>
        <dbReference type="EMBL" id="GAG95938.1"/>
    </source>
</evidence>
<dbReference type="AlphaFoldDB" id="X1CI69"/>
<sequence length="58" mass="6605">MGDDRTSPYQNGFTNRTTKTDTRTVDKIWLLKSVRTDRFNSSAYVNFDEFSYSSIGGG</sequence>
<comment type="caution">
    <text evidence="1">The sequence shown here is derived from an EMBL/GenBank/DDBJ whole genome shotgun (WGS) entry which is preliminary data.</text>
</comment>
<dbReference type="EMBL" id="BART01021084">
    <property type="protein sequence ID" value="GAG95938.1"/>
    <property type="molecule type" value="Genomic_DNA"/>
</dbReference>
<organism evidence="1">
    <name type="scientific">marine sediment metagenome</name>
    <dbReference type="NCBI Taxonomy" id="412755"/>
    <lineage>
        <taxon>unclassified sequences</taxon>
        <taxon>metagenomes</taxon>
        <taxon>ecological metagenomes</taxon>
    </lineage>
</organism>
<feature type="non-terminal residue" evidence="1">
    <location>
        <position position="58"/>
    </location>
</feature>
<reference evidence="1" key="1">
    <citation type="journal article" date="2014" name="Front. Microbiol.">
        <title>High frequency of phylogenetically diverse reductive dehalogenase-homologous genes in deep subseafloor sedimentary metagenomes.</title>
        <authorList>
            <person name="Kawai M."/>
            <person name="Futagami T."/>
            <person name="Toyoda A."/>
            <person name="Takaki Y."/>
            <person name="Nishi S."/>
            <person name="Hori S."/>
            <person name="Arai W."/>
            <person name="Tsubouchi T."/>
            <person name="Morono Y."/>
            <person name="Uchiyama I."/>
            <person name="Ito T."/>
            <person name="Fujiyama A."/>
            <person name="Inagaki F."/>
            <person name="Takami H."/>
        </authorList>
    </citation>
    <scope>NUCLEOTIDE SEQUENCE</scope>
    <source>
        <strain evidence="1">Expedition CK06-06</strain>
    </source>
</reference>
<accession>X1CI69</accession>
<protein>
    <submittedName>
        <fullName evidence="1">Uncharacterized protein</fullName>
    </submittedName>
</protein>
<gene>
    <name evidence="1" type="ORF">S01H4_39005</name>
</gene>
<name>X1CI69_9ZZZZ</name>
<proteinExistence type="predicted"/>